<sequence length="135" mass="15641">MGITSAREYQMLWRHFAYQPYLSLFPPQPSSPRLPPPHPLLLRPPASTRVCTSPPSVASSCNQLSRIQDVRHHIGGEYINMKTQKISKLLSKRFTTPVWIKHKEPREVNMFVDLLLLEFHASLGIGVYFQKHEFF</sequence>
<dbReference type="ExpressionAtlas" id="A0A3L6FIN5">
    <property type="expression patterns" value="baseline"/>
</dbReference>
<evidence type="ECO:0000313" key="1">
    <source>
        <dbReference type="EMBL" id="PWZ32678.1"/>
    </source>
</evidence>
<name>A0A3L6FIN5_MAIZE</name>
<organism evidence="1">
    <name type="scientific">Zea mays</name>
    <name type="common">Maize</name>
    <dbReference type="NCBI Taxonomy" id="4577"/>
    <lineage>
        <taxon>Eukaryota</taxon>
        <taxon>Viridiplantae</taxon>
        <taxon>Streptophyta</taxon>
        <taxon>Embryophyta</taxon>
        <taxon>Tracheophyta</taxon>
        <taxon>Spermatophyta</taxon>
        <taxon>Magnoliopsida</taxon>
        <taxon>Liliopsida</taxon>
        <taxon>Poales</taxon>
        <taxon>Poaceae</taxon>
        <taxon>PACMAD clade</taxon>
        <taxon>Panicoideae</taxon>
        <taxon>Andropogonodae</taxon>
        <taxon>Andropogoneae</taxon>
        <taxon>Tripsacinae</taxon>
        <taxon>Zea</taxon>
    </lineage>
</organism>
<dbReference type="Proteomes" id="UP000251960">
    <property type="component" value="Chromosome 3"/>
</dbReference>
<gene>
    <name evidence="1" type="ORF">Zm00014a_018022</name>
</gene>
<accession>A0A3L6FIN5</accession>
<proteinExistence type="predicted"/>
<protein>
    <submittedName>
        <fullName evidence="1">Uncharacterized protein</fullName>
    </submittedName>
</protein>
<comment type="caution">
    <text evidence="1">The sequence shown here is derived from an EMBL/GenBank/DDBJ whole genome shotgun (WGS) entry which is preliminary data.</text>
</comment>
<reference evidence="1" key="1">
    <citation type="journal article" date="2018" name="Nat. Genet.">
        <title>Extensive intraspecific gene order and gene structural variations between Mo17 and other maize genomes.</title>
        <authorList>
            <person name="Sun S."/>
            <person name="Zhou Y."/>
            <person name="Chen J."/>
            <person name="Shi J."/>
            <person name="Zhao H."/>
            <person name="Zhao H."/>
            <person name="Song W."/>
            <person name="Zhang M."/>
            <person name="Cui Y."/>
            <person name="Dong X."/>
            <person name="Liu H."/>
            <person name="Ma X."/>
            <person name="Jiao Y."/>
            <person name="Wang B."/>
            <person name="Wei X."/>
            <person name="Stein J.C."/>
            <person name="Glaubitz J.C."/>
            <person name="Lu F."/>
            <person name="Yu G."/>
            <person name="Liang C."/>
            <person name="Fengler K."/>
            <person name="Li B."/>
            <person name="Rafalski A."/>
            <person name="Schnable P.S."/>
            <person name="Ware D.H."/>
            <person name="Buckler E.S."/>
            <person name="Lai J."/>
        </authorList>
    </citation>
    <scope>NUCLEOTIDE SEQUENCE [LARGE SCALE GENOMIC DNA]</scope>
    <source>
        <tissue evidence="1">Seedling</tissue>
    </source>
</reference>
<dbReference type="EMBL" id="NCVQ01000004">
    <property type="protein sequence ID" value="PWZ32678.1"/>
    <property type="molecule type" value="Genomic_DNA"/>
</dbReference>
<dbReference type="AlphaFoldDB" id="A0A3L6FIN5"/>